<dbReference type="Gene3D" id="1.10.287.1490">
    <property type="match status" value="1"/>
</dbReference>
<keyword evidence="4" id="KW-0970">Cilium biogenesis/degradation</keyword>
<evidence type="ECO:0000256" key="4">
    <source>
        <dbReference type="ARBA" id="ARBA00022794"/>
    </source>
</evidence>
<name>A0A3B4B0G5_9GOBI</name>
<keyword evidence="7" id="KW-0966">Cell projection</keyword>
<evidence type="ECO:0000256" key="8">
    <source>
        <dbReference type="SAM" id="Coils"/>
    </source>
</evidence>
<keyword evidence="10" id="KW-1185">Reference proteome</keyword>
<comment type="subcellular location">
    <subcellularLocation>
        <location evidence="1">Cytoplasm</location>
        <location evidence="1">Cytoskeleton</location>
        <location evidence="1">Cilium basal body</location>
    </subcellularLocation>
    <subcellularLocation>
        <location evidence="2">Cytoplasm</location>
        <location evidence="2">Cytoskeleton</location>
        <location evidence="2">Microtubule organizing center</location>
        <location evidence="2">Centrosome</location>
    </subcellularLocation>
</comment>
<dbReference type="Proteomes" id="UP000261520">
    <property type="component" value="Unplaced"/>
</dbReference>
<reference evidence="9" key="1">
    <citation type="submission" date="2025-08" db="UniProtKB">
        <authorList>
            <consortium name="Ensembl"/>
        </authorList>
    </citation>
    <scope>IDENTIFICATION</scope>
</reference>
<dbReference type="GO" id="GO:0097711">
    <property type="term" value="P:ciliary basal body-plasma membrane docking"/>
    <property type="evidence" value="ECO:0007669"/>
    <property type="project" value="TreeGrafter"/>
</dbReference>
<dbReference type="GO" id="GO:0034451">
    <property type="term" value="C:centriolar satellite"/>
    <property type="evidence" value="ECO:0007669"/>
    <property type="project" value="TreeGrafter"/>
</dbReference>
<dbReference type="GO" id="GO:0035869">
    <property type="term" value="C:ciliary transition zone"/>
    <property type="evidence" value="ECO:0007669"/>
    <property type="project" value="TreeGrafter"/>
</dbReference>
<keyword evidence="6" id="KW-0206">Cytoskeleton</keyword>
<dbReference type="STRING" id="409849.ENSPMGP00000022480"/>
<evidence type="ECO:0000256" key="1">
    <source>
        <dbReference type="ARBA" id="ARBA00004120"/>
    </source>
</evidence>
<evidence type="ECO:0000256" key="5">
    <source>
        <dbReference type="ARBA" id="ARBA00023054"/>
    </source>
</evidence>
<keyword evidence="5 8" id="KW-0175">Coiled coil</keyword>
<sequence>MAAYRISALQKALDQSVPLSELEKANTQFTELTVKYRDLLQRDSRLVQRTTKLEQLQSENASLQEQVSAVTKELEITKEKLNTLEQAWKNSSNGAKAGKAQLNSEIVSAARHITTLEMKELNERQRADHAQRMYDHIRSSLTQVEERNAELEAKFTEVTTETHYSKETLFHLFGQHTGL</sequence>
<dbReference type="PANTHER" id="PTHR18879:SF20">
    <property type="entry name" value="CENTROSOMAL PROTEIN OF 290 KDA"/>
    <property type="match status" value="1"/>
</dbReference>
<dbReference type="GO" id="GO:1905349">
    <property type="term" value="P:ciliary transition zone assembly"/>
    <property type="evidence" value="ECO:0007669"/>
    <property type="project" value="TreeGrafter"/>
</dbReference>
<evidence type="ECO:0000313" key="10">
    <source>
        <dbReference type="Proteomes" id="UP000261520"/>
    </source>
</evidence>
<reference evidence="9" key="2">
    <citation type="submission" date="2025-09" db="UniProtKB">
        <authorList>
            <consortium name="Ensembl"/>
        </authorList>
    </citation>
    <scope>IDENTIFICATION</scope>
</reference>
<protein>
    <submittedName>
        <fullName evidence="9">Uncharacterized protein</fullName>
    </submittedName>
</protein>
<dbReference type="GO" id="GO:1905515">
    <property type="term" value="P:non-motile cilium assembly"/>
    <property type="evidence" value="ECO:0007669"/>
    <property type="project" value="TreeGrafter"/>
</dbReference>
<dbReference type="PANTHER" id="PTHR18879">
    <property type="entry name" value="CENTROSOMAL PROTEIN OF 290 KDA"/>
    <property type="match status" value="1"/>
</dbReference>
<dbReference type="Ensembl" id="ENSPMGT00000023944.1">
    <property type="protein sequence ID" value="ENSPMGP00000022480.1"/>
    <property type="gene ID" value="ENSPMGG00000018190.1"/>
</dbReference>
<dbReference type="SUPFAM" id="SSF57997">
    <property type="entry name" value="Tropomyosin"/>
    <property type="match status" value="1"/>
</dbReference>
<keyword evidence="3" id="KW-0963">Cytoplasm</keyword>
<proteinExistence type="predicted"/>
<organism evidence="9 10">
    <name type="scientific">Periophthalmus magnuspinnatus</name>
    <dbReference type="NCBI Taxonomy" id="409849"/>
    <lineage>
        <taxon>Eukaryota</taxon>
        <taxon>Metazoa</taxon>
        <taxon>Chordata</taxon>
        <taxon>Craniata</taxon>
        <taxon>Vertebrata</taxon>
        <taxon>Euteleostomi</taxon>
        <taxon>Actinopterygii</taxon>
        <taxon>Neopterygii</taxon>
        <taxon>Teleostei</taxon>
        <taxon>Neoteleostei</taxon>
        <taxon>Acanthomorphata</taxon>
        <taxon>Gobiaria</taxon>
        <taxon>Gobiiformes</taxon>
        <taxon>Gobioidei</taxon>
        <taxon>Gobiidae</taxon>
        <taxon>Oxudercinae</taxon>
        <taxon>Periophthalmus</taxon>
    </lineage>
</organism>
<dbReference type="InterPro" id="IPR026201">
    <property type="entry name" value="Cep290"/>
</dbReference>
<dbReference type="AlphaFoldDB" id="A0A3B4B0G5"/>
<evidence type="ECO:0000313" key="9">
    <source>
        <dbReference type="Ensembl" id="ENSPMGP00000022480.1"/>
    </source>
</evidence>
<feature type="coiled-coil region" evidence="8">
    <location>
        <begin position="22"/>
        <end position="87"/>
    </location>
</feature>
<dbReference type="GO" id="GO:0043010">
    <property type="term" value="P:camera-type eye development"/>
    <property type="evidence" value="ECO:0007669"/>
    <property type="project" value="TreeGrafter"/>
</dbReference>
<evidence type="ECO:0000256" key="7">
    <source>
        <dbReference type="ARBA" id="ARBA00023273"/>
    </source>
</evidence>
<evidence type="ECO:0000256" key="2">
    <source>
        <dbReference type="ARBA" id="ARBA00004300"/>
    </source>
</evidence>
<feature type="coiled-coil region" evidence="8">
    <location>
        <begin position="134"/>
        <end position="161"/>
    </location>
</feature>
<evidence type="ECO:0000256" key="3">
    <source>
        <dbReference type="ARBA" id="ARBA00022490"/>
    </source>
</evidence>
<evidence type="ECO:0000256" key="6">
    <source>
        <dbReference type="ARBA" id="ARBA00023212"/>
    </source>
</evidence>
<dbReference type="GO" id="GO:0001822">
    <property type="term" value="P:kidney development"/>
    <property type="evidence" value="ECO:0007669"/>
    <property type="project" value="TreeGrafter"/>
</dbReference>
<accession>A0A3B4B0G5</accession>